<organism evidence="3 4">
    <name type="scientific">Bailinhaonella thermotolerans</name>
    <dbReference type="NCBI Taxonomy" id="1070861"/>
    <lineage>
        <taxon>Bacteria</taxon>
        <taxon>Bacillati</taxon>
        <taxon>Actinomycetota</taxon>
        <taxon>Actinomycetes</taxon>
        <taxon>Streptosporangiales</taxon>
        <taxon>Streptosporangiaceae</taxon>
        <taxon>Bailinhaonella</taxon>
    </lineage>
</organism>
<dbReference type="EMBL" id="QZEY01000005">
    <property type="protein sequence ID" value="RJL32005.1"/>
    <property type="molecule type" value="Genomic_DNA"/>
</dbReference>
<dbReference type="Proteomes" id="UP000265768">
    <property type="component" value="Unassembled WGS sequence"/>
</dbReference>
<name>A0A3A4AUP5_9ACTN</name>
<evidence type="ECO:0000259" key="2">
    <source>
        <dbReference type="Pfam" id="PF14488"/>
    </source>
</evidence>
<protein>
    <submittedName>
        <fullName evidence="3">DUF4434 domain-containing protein</fullName>
    </submittedName>
</protein>
<dbReference type="AlphaFoldDB" id="A0A3A4AUP5"/>
<reference evidence="3 4" key="1">
    <citation type="submission" date="2018-09" db="EMBL/GenBank/DDBJ databases">
        <title>YIM 75507 draft genome.</title>
        <authorList>
            <person name="Tang S."/>
            <person name="Feng Y."/>
        </authorList>
    </citation>
    <scope>NUCLEOTIDE SEQUENCE [LARGE SCALE GENOMIC DNA]</scope>
    <source>
        <strain evidence="3 4">YIM 75507</strain>
    </source>
</reference>
<comment type="caution">
    <text evidence="3">The sequence shown here is derived from an EMBL/GenBank/DDBJ whole genome shotgun (WGS) entry which is preliminary data.</text>
</comment>
<dbReference type="Pfam" id="PF14488">
    <property type="entry name" value="DUF4434"/>
    <property type="match status" value="1"/>
</dbReference>
<dbReference type="OrthoDB" id="4900698at2"/>
<feature type="domain" description="DUF4434" evidence="2">
    <location>
        <begin position="220"/>
        <end position="483"/>
    </location>
</feature>
<evidence type="ECO:0000313" key="3">
    <source>
        <dbReference type="EMBL" id="RJL32005.1"/>
    </source>
</evidence>
<dbReference type="Gene3D" id="3.20.20.80">
    <property type="entry name" value="Glycosidases"/>
    <property type="match status" value="1"/>
</dbReference>
<evidence type="ECO:0000313" key="4">
    <source>
        <dbReference type="Proteomes" id="UP000265768"/>
    </source>
</evidence>
<evidence type="ECO:0000256" key="1">
    <source>
        <dbReference type="SAM" id="MobiDB-lite"/>
    </source>
</evidence>
<dbReference type="RefSeq" id="WP_119927323.1">
    <property type="nucleotide sequence ID" value="NZ_QZEY01000005.1"/>
</dbReference>
<dbReference type="InterPro" id="IPR027849">
    <property type="entry name" value="DUF4434"/>
</dbReference>
<keyword evidence="4" id="KW-1185">Reference proteome</keyword>
<gene>
    <name evidence="3" type="ORF">D5H75_16340</name>
</gene>
<feature type="region of interest" description="Disordered" evidence="1">
    <location>
        <begin position="34"/>
        <end position="59"/>
    </location>
</feature>
<proteinExistence type="predicted"/>
<accession>A0A3A4AUP5</accession>
<sequence length="610" mass="67372">MRGLRRWFLFLLLGSWIAAAVGVVAFVAISPGKSDGDAAPRKRGGAAKPTPTPPPADPCGERDLRIQAGYPVSGFFFMPKKDRCLMRAELQAMHRAGGDTVVRFGYAMQPRDVDRKGRILDKEGRQPDETFACVDGGKSCFEAAMDTLTAANPANRLQQAYVFRTDEYLGSEVLRCPSVERSVTAGAVVFHRMLVPSDGSDDPSCNFSKAGDYDLILVRSSVRDYMGELLDEADRYGMKVYPALPMGPRDPRDRSRADPEHIPALETLTRRTLQDYQRRYARHPALAGVYQGFEIQLKRWKRAEDVTTLQVYAAQHRLVRQELPGRRILVSPYLDGRKKVGFGATPDEAAAGFRAVAETGADIIAPQDGHGTGKVGLYFGDEADRRVPDRVRRVVGDTTYGEAYRGSTRDFYRLAAAERERLSMEGRQVELWANVEAFEPDGIEGCSPHGTRGRTDKARLDTAIALAGPYVNKIISYMWTDFYTCRGTHAQPLGEEILADWNRPIVIDVGAQQRGVQRGILVRGYNLDRAKVTLRPSGGAPARELDASIQGWVSSGGDPLLPRGNMSLWVPYDWEGVDPGSWIQLELVNSAGKGLARPFPFRAPQAPQAP</sequence>